<dbReference type="GO" id="GO:0032299">
    <property type="term" value="C:ribonuclease H2 complex"/>
    <property type="evidence" value="ECO:0007669"/>
    <property type="project" value="TreeGrafter"/>
</dbReference>
<dbReference type="Gene3D" id="3.30.420.10">
    <property type="entry name" value="Ribonuclease H-like superfamily/Ribonuclease H"/>
    <property type="match status" value="1"/>
</dbReference>
<dbReference type="GO" id="GO:0030145">
    <property type="term" value="F:manganese ion binding"/>
    <property type="evidence" value="ECO:0007669"/>
    <property type="project" value="UniProtKB-UniRule"/>
</dbReference>
<dbReference type="GO" id="GO:0003723">
    <property type="term" value="F:RNA binding"/>
    <property type="evidence" value="ECO:0007669"/>
    <property type="project" value="UniProtKB-UniRule"/>
</dbReference>
<evidence type="ECO:0000256" key="12">
    <source>
        <dbReference type="ARBA" id="ARBA00022801"/>
    </source>
</evidence>
<dbReference type="Pfam" id="PF01351">
    <property type="entry name" value="RNase_HII"/>
    <property type="match status" value="1"/>
</dbReference>
<protein>
    <recommendedName>
        <fullName evidence="7 14">Ribonuclease HII</fullName>
        <shortName evidence="14">RNase HII</shortName>
        <ecNumber evidence="6 14">3.1.26.4</ecNumber>
    </recommendedName>
</protein>
<dbReference type="InterPro" id="IPR012337">
    <property type="entry name" value="RNaseH-like_sf"/>
</dbReference>
<comment type="subcellular location">
    <subcellularLocation>
        <location evidence="4 14">Cytoplasm</location>
    </subcellularLocation>
</comment>
<reference evidence="18 19" key="1">
    <citation type="submission" date="2019-03" db="EMBL/GenBank/DDBJ databases">
        <title>Genomic Encyclopedia of Type Strains, Phase IV (KMG-IV): sequencing the most valuable type-strain genomes for metagenomic binning, comparative biology and taxonomic classification.</title>
        <authorList>
            <person name="Goeker M."/>
        </authorList>
    </citation>
    <scope>NUCLEOTIDE SEQUENCE [LARGE SCALE GENOMIC DNA]</scope>
    <source>
        <strain evidence="18 19">DSM 22958</strain>
    </source>
</reference>
<evidence type="ECO:0000256" key="5">
    <source>
        <dbReference type="ARBA" id="ARBA00007383"/>
    </source>
</evidence>
<evidence type="ECO:0000256" key="7">
    <source>
        <dbReference type="ARBA" id="ARBA00019179"/>
    </source>
</evidence>
<evidence type="ECO:0000256" key="8">
    <source>
        <dbReference type="ARBA" id="ARBA00022490"/>
    </source>
</evidence>
<feature type="binding site" evidence="14 15">
    <location>
        <position position="42"/>
    </location>
    <ligand>
        <name>a divalent metal cation</name>
        <dbReference type="ChEBI" id="CHEBI:60240"/>
    </ligand>
</feature>
<dbReference type="OrthoDB" id="9803420at2"/>
<dbReference type="CDD" id="cd07182">
    <property type="entry name" value="RNase_HII_bacteria_HII_like"/>
    <property type="match status" value="1"/>
</dbReference>
<comment type="caution">
    <text evidence="18">The sequence shown here is derived from an EMBL/GenBank/DDBJ whole genome shotgun (WGS) entry which is preliminary data.</text>
</comment>
<evidence type="ECO:0000256" key="10">
    <source>
        <dbReference type="ARBA" id="ARBA00022723"/>
    </source>
</evidence>
<evidence type="ECO:0000256" key="14">
    <source>
        <dbReference type="HAMAP-Rule" id="MF_00052"/>
    </source>
</evidence>
<keyword evidence="8 14" id="KW-0963">Cytoplasm</keyword>
<proteinExistence type="inferred from homology"/>
<evidence type="ECO:0000256" key="2">
    <source>
        <dbReference type="ARBA" id="ARBA00001946"/>
    </source>
</evidence>
<evidence type="ECO:0000256" key="15">
    <source>
        <dbReference type="PROSITE-ProRule" id="PRU01319"/>
    </source>
</evidence>
<dbReference type="NCBIfam" id="NF000595">
    <property type="entry name" value="PRK00015.1-3"/>
    <property type="match status" value="1"/>
</dbReference>
<dbReference type="EC" id="3.1.26.4" evidence="6 14"/>
<comment type="function">
    <text evidence="3 14 16">Endonuclease that specifically degrades the RNA of RNA-DNA hybrids.</text>
</comment>
<dbReference type="EMBL" id="SLWL01000001">
    <property type="protein sequence ID" value="TCO16172.1"/>
    <property type="molecule type" value="Genomic_DNA"/>
</dbReference>
<dbReference type="GO" id="GO:0043137">
    <property type="term" value="P:DNA replication, removal of RNA primer"/>
    <property type="evidence" value="ECO:0007669"/>
    <property type="project" value="TreeGrafter"/>
</dbReference>
<dbReference type="GO" id="GO:0005737">
    <property type="term" value="C:cytoplasm"/>
    <property type="evidence" value="ECO:0007669"/>
    <property type="project" value="UniProtKB-SubCell"/>
</dbReference>
<evidence type="ECO:0000256" key="4">
    <source>
        <dbReference type="ARBA" id="ARBA00004496"/>
    </source>
</evidence>
<keyword evidence="13 14" id="KW-0464">Manganese</keyword>
<keyword evidence="10 14" id="KW-0479">Metal-binding</keyword>
<dbReference type="PROSITE" id="PS51975">
    <property type="entry name" value="RNASE_H_2"/>
    <property type="match status" value="1"/>
</dbReference>
<keyword evidence="19" id="KW-1185">Reference proteome</keyword>
<accession>A0A4R2GY24</accession>
<name>A0A4R2GY24_9HYPH</name>
<evidence type="ECO:0000256" key="9">
    <source>
        <dbReference type="ARBA" id="ARBA00022722"/>
    </source>
</evidence>
<feature type="binding site" evidence="14 15">
    <location>
        <position position="41"/>
    </location>
    <ligand>
        <name>a divalent metal cation</name>
        <dbReference type="ChEBI" id="CHEBI:60240"/>
    </ligand>
</feature>
<keyword evidence="11 14" id="KW-0255">Endonuclease</keyword>
<evidence type="ECO:0000313" key="18">
    <source>
        <dbReference type="EMBL" id="TCO16172.1"/>
    </source>
</evidence>
<dbReference type="SUPFAM" id="SSF53098">
    <property type="entry name" value="Ribonuclease H-like"/>
    <property type="match status" value="1"/>
</dbReference>
<evidence type="ECO:0000313" key="19">
    <source>
        <dbReference type="Proteomes" id="UP000294881"/>
    </source>
</evidence>
<dbReference type="InterPro" id="IPR036397">
    <property type="entry name" value="RNaseH_sf"/>
</dbReference>
<dbReference type="InterPro" id="IPR001352">
    <property type="entry name" value="RNase_HII/HIII"/>
</dbReference>
<dbReference type="PANTHER" id="PTHR10954:SF18">
    <property type="entry name" value="RIBONUCLEASE HII"/>
    <property type="match status" value="1"/>
</dbReference>
<evidence type="ECO:0000256" key="1">
    <source>
        <dbReference type="ARBA" id="ARBA00000077"/>
    </source>
</evidence>
<dbReference type="PANTHER" id="PTHR10954">
    <property type="entry name" value="RIBONUCLEASE H2 SUBUNIT A"/>
    <property type="match status" value="1"/>
</dbReference>
<dbReference type="GO" id="GO:0004523">
    <property type="term" value="F:RNA-DNA hybrid ribonuclease activity"/>
    <property type="evidence" value="ECO:0007669"/>
    <property type="project" value="UniProtKB-UniRule"/>
</dbReference>
<feature type="binding site" evidence="14 15">
    <location>
        <position position="133"/>
    </location>
    <ligand>
        <name>a divalent metal cation</name>
        <dbReference type="ChEBI" id="CHEBI:60240"/>
    </ligand>
</feature>
<evidence type="ECO:0000256" key="13">
    <source>
        <dbReference type="ARBA" id="ARBA00023211"/>
    </source>
</evidence>
<evidence type="ECO:0000256" key="3">
    <source>
        <dbReference type="ARBA" id="ARBA00004065"/>
    </source>
</evidence>
<dbReference type="InterPro" id="IPR024567">
    <property type="entry name" value="RNase_HII/HIII_dom"/>
</dbReference>
<feature type="domain" description="RNase H type-2" evidence="17">
    <location>
        <begin position="35"/>
        <end position="224"/>
    </location>
</feature>
<dbReference type="HAMAP" id="MF_00052_B">
    <property type="entry name" value="RNase_HII_B"/>
    <property type="match status" value="1"/>
</dbReference>
<evidence type="ECO:0000256" key="6">
    <source>
        <dbReference type="ARBA" id="ARBA00012180"/>
    </source>
</evidence>
<dbReference type="InterPro" id="IPR022898">
    <property type="entry name" value="RNase_HII"/>
</dbReference>
<comment type="similarity">
    <text evidence="5 14 16">Belongs to the RNase HII family.</text>
</comment>
<dbReference type="GO" id="GO:0006298">
    <property type="term" value="P:mismatch repair"/>
    <property type="evidence" value="ECO:0007669"/>
    <property type="project" value="TreeGrafter"/>
</dbReference>
<comment type="catalytic activity">
    <reaction evidence="1 14 15 16">
        <text>Endonucleolytic cleavage to 5'-phosphomonoester.</text>
        <dbReference type="EC" id="3.1.26.4"/>
    </reaction>
</comment>
<keyword evidence="12 14" id="KW-0378">Hydrolase</keyword>
<evidence type="ECO:0000259" key="17">
    <source>
        <dbReference type="PROSITE" id="PS51975"/>
    </source>
</evidence>
<dbReference type="AlphaFoldDB" id="A0A4R2GY24"/>
<comment type="cofactor">
    <cofactor evidence="2">
        <name>Mg(2+)</name>
        <dbReference type="ChEBI" id="CHEBI:18420"/>
    </cofactor>
</comment>
<keyword evidence="9 14" id="KW-0540">Nuclease</keyword>
<evidence type="ECO:0000256" key="16">
    <source>
        <dbReference type="RuleBase" id="RU003515"/>
    </source>
</evidence>
<gene>
    <name evidence="14" type="primary">rnhB</name>
    <name evidence="18" type="ORF">EV666_101425</name>
</gene>
<evidence type="ECO:0000256" key="11">
    <source>
        <dbReference type="ARBA" id="ARBA00022759"/>
    </source>
</evidence>
<comment type="cofactor">
    <cofactor evidence="14 15">
        <name>Mn(2+)</name>
        <dbReference type="ChEBI" id="CHEBI:29035"/>
    </cofactor>
    <cofactor evidence="14 15">
        <name>Mg(2+)</name>
        <dbReference type="ChEBI" id="CHEBI:18420"/>
    </cofactor>
    <text evidence="14 15">Manganese or magnesium. Binds 1 divalent metal ion per monomer in the absence of substrate. May bind a second metal ion after substrate binding.</text>
</comment>
<organism evidence="18 19">
    <name type="scientific">Camelimonas lactis</name>
    <dbReference type="NCBI Taxonomy" id="659006"/>
    <lineage>
        <taxon>Bacteria</taxon>
        <taxon>Pseudomonadati</taxon>
        <taxon>Pseudomonadota</taxon>
        <taxon>Alphaproteobacteria</taxon>
        <taxon>Hyphomicrobiales</taxon>
        <taxon>Chelatococcaceae</taxon>
        <taxon>Camelimonas</taxon>
    </lineage>
</organism>
<sequence length="235" mass="24996">MARKPTAEALTDSLILFPEGPVFDREERLRARGVWPVAGIDEVGRGPLAGPVVAAAVVLDPADVPDGLNDSKKLTRAARDRLHDEIMARALHVSVASASVWEIDATDIRKASLTAMSRAVAALPAAPAHVLVDGRDRPAVPCDADAIIGGDALVASIAAASIVAKVARDRMMARLDAICPQYGFGKHMGYGSAAHRAAIETHGASPWHRLSFAPFRLMPEHAGELARRRQSTWSP</sequence>
<dbReference type="RefSeq" id="WP_132002228.1">
    <property type="nucleotide sequence ID" value="NZ_JBHUNN010000002.1"/>
</dbReference>
<dbReference type="Proteomes" id="UP000294881">
    <property type="component" value="Unassembled WGS sequence"/>
</dbReference>